<dbReference type="AlphaFoldDB" id="A0A167MGX3"/>
<feature type="coiled-coil region" evidence="10">
    <location>
        <begin position="319"/>
        <end position="346"/>
    </location>
</feature>
<evidence type="ECO:0000256" key="5">
    <source>
        <dbReference type="ARBA" id="ARBA00022490"/>
    </source>
</evidence>
<dbReference type="RefSeq" id="XP_018290849.1">
    <property type="nucleotide sequence ID" value="XM_018428345.1"/>
</dbReference>
<evidence type="ECO:0000256" key="1">
    <source>
        <dbReference type="ARBA" id="ARBA00004184"/>
    </source>
</evidence>
<name>A0A167MGX3_PHYB8</name>
<evidence type="ECO:0000259" key="11">
    <source>
        <dbReference type="PROSITE" id="PS50195"/>
    </source>
</evidence>
<dbReference type="SUPFAM" id="SSF103657">
    <property type="entry name" value="BAR/IMD domain-like"/>
    <property type="match status" value="1"/>
</dbReference>
<evidence type="ECO:0000256" key="9">
    <source>
        <dbReference type="ARBA" id="ARBA00041273"/>
    </source>
</evidence>
<gene>
    <name evidence="12" type="ORF">PHYBLDRAFT_113478</name>
</gene>
<dbReference type="GO" id="GO:0015031">
    <property type="term" value="P:protein transport"/>
    <property type="evidence" value="ECO:0007669"/>
    <property type="project" value="TreeGrafter"/>
</dbReference>
<dbReference type="EMBL" id="KV440982">
    <property type="protein sequence ID" value="OAD72809.1"/>
    <property type="molecule type" value="Genomic_DNA"/>
</dbReference>
<accession>A0A167MGX3</accession>
<evidence type="ECO:0000256" key="7">
    <source>
        <dbReference type="ARBA" id="ARBA00023136"/>
    </source>
</evidence>
<proteinExistence type="inferred from homology"/>
<dbReference type="Pfam" id="PF00787">
    <property type="entry name" value="PX"/>
    <property type="match status" value="1"/>
</dbReference>
<keyword evidence="4" id="KW-0813">Transport</keyword>
<dbReference type="GO" id="GO:0032456">
    <property type="term" value="P:endocytic recycling"/>
    <property type="evidence" value="ECO:0007669"/>
    <property type="project" value="TreeGrafter"/>
</dbReference>
<dbReference type="InterPro" id="IPR027267">
    <property type="entry name" value="AH/BAR_dom_sf"/>
</dbReference>
<feature type="domain" description="PX" evidence="11">
    <location>
        <begin position="1"/>
        <end position="123"/>
    </location>
</feature>
<dbReference type="Gene3D" id="1.20.1270.60">
    <property type="entry name" value="Arfaptin homology (AH) domain/BAR domain"/>
    <property type="match status" value="1"/>
</dbReference>
<dbReference type="Proteomes" id="UP000077315">
    <property type="component" value="Unassembled WGS sequence"/>
</dbReference>
<evidence type="ECO:0000256" key="4">
    <source>
        <dbReference type="ARBA" id="ARBA00022448"/>
    </source>
</evidence>
<dbReference type="VEuPathDB" id="FungiDB:PHYBLDRAFT_113478"/>
<protein>
    <recommendedName>
        <fullName evidence="8">Sorting nexin-4</fullName>
    </recommendedName>
    <alternativeName>
        <fullName evidence="9">Autophagy-related protein 24</fullName>
    </alternativeName>
</protein>
<evidence type="ECO:0000313" key="12">
    <source>
        <dbReference type="EMBL" id="OAD72809.1"/>
    </source>
</evidence>
<dbReference type="GO" id="GO:0000407">
    <property type="term" value="C:phagophore assembly site"/>
    <property type="evidence" value="ECO:0007669"/>
    <property type="project" value="TreeGrafter"/>
</dbReference>
<dbReference type="PROSITE" id="PS50195">
    <property type="entry name" value="PX"/>
    <property type="match status" value="1"/>
</dbReference>
<keyword evidence="5" id="KW-0963">Cytoplasm</keyword>
<dbReference type="GO" id="GO:0000422">
    <property type="term" value="P:autophagy of mitochondrion"/>
    <property type="evidence" value="ECO:0007669"/>
    <property type="project" value="TreeGrafter"/>
</dbReference>
<dbReference type="GeneID" id="28989251"/>
<organism evidence="12 13">
    <name type="scientific">Phycomyces blakesleeanus (strain ATCC 8743b / DSM 1359 / FGSC 10004 / NBRC 33097 / NRRL 1555)</name>
    <dbReference type="NCBI Taxonomy" id="763407"/>
    <lineage>
        <taxon>Eukaryota</taxon>
        <taxon>Fungi</taxon>
        <taxon>Fungi incertae sedis</taxon>
        <taxon>Mucoromycota</taxon>
        <taxon>Mucoromycotina</taxon>
        <taxon>Mucoromycetes</taxon>
        <taxon>Mucorales</taxon>
        <taxon>Phycomycetaceae</taxon>
        <taxon>Phycomyces</taxon>
    </lineage>
</organism>
<dbReference type="GO" id="GO:0005769">
    <property type="term" value="C:early endosome"/>
    <property type="evidence" value="ECO:0007669"/>
    <property type="project" value="TreeGrafter"/>
</dbReference>
<dbReference type="FunCoup" id="A0A167MGX3">
    <property type="interactions" value="227"/>
</dbReference>
<comment type="subcellular location">
    <subcellularLocation>
        <location evidence="2">Cytoplasm</location>
    </subcellularLocation>
    <subcellularLocation>
        <location evidence="1">Endomembrane system</location>
        <topology evidence="1">Peripheral membrane protein</topology>
    </subcellularLocation>
</comment>
<dbReference type="STRING" id="763407.A0A167MGX3"/>
<evidence type="ECO:0000256" key="6">
    <source>
        <dbReference type="ARBA" id="ARBA00023121"/>
    </source>
</evidence>
<comment type="similarity">
    <text evidence="3">Belongs to the sorting nexin family.</text>
</comment>
<keyword evidence="7" id="KW-0472">Membrane</keyword>
<dbReference type="PANTHER" id="PTHR45949:SF2">
    <property type="entry name" value="SORTING NEXIN-4"/>
    <property type="match status" value="1"/>
</dbReference>
<dbReference type="InterPro" id="IPR036871">
    <property type="entry name" value="PX_dom_sf"/>
</dbReference>
<evidence type="ECO:0000256" key="10">
    <source>
        <dbReference type="SAM" id="Coils"/>
    </source>
</evidence>
<evidence type="ECO:0000313" key="13">
    <source>
        <dbReference type="Proteomes" id="UP000077315"/>
    </source>
</evidence>
<dbReference type="GO" id="GO:0034727">
    <property type="term" value="P:piecemeal microautophagy of the nucleus"/>
    <property type="evidence" value="ECO:0007669"/>
    <property type="project" value="TreeGrafter"/>
</dbReference>
<dbReference type="GO" id="GO:0061709">
    <property type="term" value="P:reticulophagy"/>
    <property type="evidence" value="ECO:0007669"/>
    <property type="project" value="TreeGrafter"/>
</dbReference>
<sequence>MVIRLVETEKHMDSPQGAYVAYLVSCMTSLRTFSSHQSRPVWRRFQDFVWLHNALTLEFPACIIPPLPDRRRLEYIKGDRFSTEFIERRKWSLQWFMDRISKHPQLQLSQSVRIFLESNDFVRMQSRRISPAASVLESIGGSLFTAFTKVKKPDERFVEMKDNFDKIQDNLDTVERLYTRISKRQHVLHNFSLDLQHDYAGFAESMQGFSVRESEIASPLQKFSDTTREYSMLIKTMAKDVLFLNEIHELLAYCHSAKAALRARDQKQVEFEALSGYLQQAVQERERTLYPTRYSSGSSLNITDFFTEKLNEVRGIDVQRARREKLEKLDHKIKELEGEVARANDISNSFSSQVLKESDIFEKAKNKELKQGLTAYADSHIDFFKKGAHAWEKILPVLESIDVGDIDQRQ</sequence>
<reference evidence="13" key="1">
    <citation type="submission" date="2015-06" db="EMBL/GenBank/DDBJ databases">
        <title>Expansion of signal transduction pathways in fungi by whole-genome duplication.</title>
        <authorList>
            <consortium name="DOE Joint Genome Institute"/>
            <person name="Corrochano L.M."/>
            <person name="Kuo A."/>
            <person name="Marcet-Houben M."/>
            <person name="Polaino S."/>
            <person name="Salamov A."/>
            <person name="Villalobos J.M."/>
            <person name="Alvarez M.I."/>
            <person name="Avalos J."/>
            <person name="Benito E.P."/>
            <person name="Benoit I."/>
            <person name="Burger G."/>
            <person name="Camino L.P."/>
            <person name="Canovas D."/>
            <person name="Cerda-Olmedo E."/>
            <person name="Cheng J.-F."/>
            <person name="Dominguez A."/>
            <person name="Elias M."/>
            <person name="Eslava A.P."/>
            <person name="Glaser F."/>
            <person name="Grimwood J."/>
            <person name="Gutierrez G."/>
            <person name="Heitman J."/>
            <person name="Henrissat B."/>
            <person name="Iturriaga E.A."/>
            <person name="Lang B.F."/>
            <person name="Lavin J.L."/>
            <person name="Lee S."/>
            <person name="Li W."/>
            <person name="Lindquist E."/>
            <person name="Lopez-Garcia S."/>
            <person name="Luque E.M."/>
            <person name="Marcos A.T."/>
            <person name="Martin J."/>
            <person name="McCluskey K."/>
            <person name="Medina H.R."/>
            <person name="Miralles-Duran A."/>
            <person name="Miyazaki A."/>
            <person name="Munoz-Torres E."/>
            <person name="Oguiza J.A."/>
            <person name="Ohm R."/>
            <person name="Olmedo M."/>
            <person name="Orejas M."/>
            <person name="Ortiz-Castellanos L."/>
            <person name="Pisabarro A.G."/>
            <person name="Rodriguez-Romero J."/>
            <person name="Ruiz-Herrera J."/>
            <person name="Ruiz-Vazquez R."/>
            <person name="Sanz C."/>
            <person name="Schackwitz W."/>
            <person name="Schmutz J."/>
            <person name="Shahriari M."/>
            <person name="Shelest E."/>
            <person name="Silva-Franco F."/>
            <person name="Soanes D."/>
            <person name="Syed K."/>
            <person name="Tagua V.G."/>
            <person name="Talbot N.J."/>
            <person name="Thon M."/>
            <person name="De vries R.P."/>
            <person name="Wiebenga A."/>
            <person name="Yadav J.S."/>
            <person name="Braun E.L."/>
            <person name="Baker S."/>
            <person name="Garre V."/>
            <person name="Horwitz B."/>
            <person name="Torres-Martinez S."/>
            <person name="Idnurm A."/>
            <person name="Herrera-Estrella A."/>
            <person name="Gabaldon T."/>
            <person name="Grigoriev I.V."/>
        </authorList>
    </citation>
    <scope>NUCLEOTIDE SEQUENCE [LARGE SCALE GENOMIC DNA]</scope>
    <source>
        <strain evidence="13">NRRL 1555(-)</strain>
    </source>
</reference>
<keyword evidence="13" id="KW-1185">Reference proteome</keyword>
<dbReference type="SMART" id="SM00312">
    <property type="entry name" value="PX"/>
    <property type="match status" value="1"/>
</dbReference>
<keyword evidence="10" id="KW-0175">Coiled coil</keyword>
<dbReference type="InterPro" id="IPR001683">
    <property type="entry name" value="PX_dom"/>
</dbReference>
<dbReference type="SUPFAM" id="SSF64268">
    <property type="entry name" value="PX domain"/>
    <property type="match status" value="1"/>
</dbReference>
<evidence type="ECO:0000256" key="3">
    <source>
        <dbReference type="ARBA" id="ARBA00010883"/>
    </source>
</evidence>
<dbReference type="InParanoid" id="A0A167MGX3"/>
<evidence type="ECO:0000256" key="2">
    <source>
        <dbReference type="ARBA" id="ARBA00004496"/>
    </source>
</evidence>
<keyword evidence="6" id="KW-0446">Lipid-binding</keyword>
<dbReference type="Gene3D" id="3.30.1520.10">
    <property type="entry name" value="Phox-like domain"/>
    <property type="match status" value="1"/>
</dbReference>
<evidence type="ECO:0000256" key="8">
    <source>
        <dbReference type="ARBA" id="ARBA00040748"/>
    </source>
</evidence>
<dbReference type="OrthoDB" id="205639at2759"/>
<dbReference type="PANTHER" id="PTHR45949">
    <property type="entry name" value="SORTING NEXIN-4"/>
    <property type="match status" value="1"/>
</dbReference>
<dbReference type="GO" id="GO:0035091">
    <property type="term" value="F:phosphatidylinositol binding"/>
    <property type="evidence" value="ECO:0007669"/>
    <property type="project" value="InterPro"/>
</dbReference>